<dbReference type="RefSeq" id="WP_129479136.1">
    <property type="nucleotide sequence ID" value="NZ_SDWS01000012.1"/>
</dbReference>
<dbReference type="InterPro" id="IPR006694">
    <property type="entry name" value="Fatty_acid_hydroxylase"/>
</dbReference>
<feature type="transmembrane region" description="Helical" evidence="2">
    <location>
        <begin position="127"/>
        <end position="147"/>
    </location>
</feature>
<feature type="transmembrane region" description="Helical" evidence="2">
    <location>
        <begin position="42"/>
        <end position="61"/>
    </location>
</feature>
<protein>
    <submittedName>
        <fullName evidence="4">Fatty acid hydroxylase family protein</fullName>
    </submittedName>
</protein>
<feature type="domain" description="Fatty acid hydroxylase" evidence="3">
    <location>
        <begin position="70"/>
        <end position="219"/>
    </location>
</feature>
<dbReference type="Proteomes" id="UP000291838">
    <property type="component" value="Unassembled WGS sequence"/>
</dbReference>
<keyword evidence="2" id="KW-0812">Transmembrane</keyword>
<accession>A0A4Q2RM12</accession>
<comment type="caution">
    <text evidence="4">The sequence shown here is derived from an EMBL/GenBank/DDBJ whole genome shotgun (WGS) entry which is preliminary data.</text>
</comment>
<dbReference type="GO" id="GO:0016491">
    <property type="term" value="F:oxidoreductase activity"/>
    <property type="evidence" value="ECO:0007669"/>
    <property type="project" value="InterPro"/>
</dbReference>
<dbReference type="GO" id="GO:0008610">
    <property type="term" value="P:lipid biosynthetic process"/>
    <property type="evidence" value="ECO:0007669"/>
    <property type="project" value="InterPro"/>
</dbReference>
<keyword evidence="5" id="KW-1185">Reference proteome</keyword>
<keyword evidence="2" id="KW-0472">Membrane</keyword>
<dbReference type="GO" id="GO:0005506">
    <property type="term" value="F:iron ion binding"/>
    <property type="evidence" value="ECO:0007669"/>
    <property type="project" value="InterPro"/>
</dbReference>
<gene>
    <name evidence="4" type="ORF">EUA06_20165</name>
</gene>
<dbReference type="EMBL" id="SDWS01000012">
    <property type="protein sequence ID" value="RYB88605.1"/>
    <property type="molecule type" value="Genomic_DNA"/>
</dbReference>
<keyword evidence="2" id="KW-1133">Transmembrane helix</keyword>
<name>A0A4Q2RM12_9ACTN</name>
<feature type="transmembrane region" description="Helical" evidence="2">
    <location>
        <begin position="153"/>
        <end position="175"/>
    </location>
</feature>
<sequence>MSDPVEQRAHQRLAVAERRLARTPAVTLAATGRAFWRYPSPWIISGYLVATLTARVVVGGWSRADLLAPVVFLVLFPVVEWLIHVFILHWRPRRVAGVEVDTLLARDHRRHHADPRDVPLVFIPWRALLWVVALPGLALPLGVGALVGAELSVALTFVMTLAVVLLVYEWTHYVIHSDYKPRTRAYKAVWRNHRLHHYKSEHYWFSVTTSGTSDRLLRTYPDPATVPTSPTAKDLHGRGAGVSARP</sequence>
<feature type="transmembrane region" description="Helical" evidence="2">
    <location>
        <begin position="67"/>
        <end position="88"/>
    </location>
</feature>
<dbReference type="Pfam" id="PF04116">
    <property type="entry name" value="FA_hydroxylase"/>
    <property type="match status" value="1"/>
</dbReference>
<proteinExistence type="predicted"/>
<dbReference type="OrthoDB" id="9784228at2"/>
<feature type="region of interest" description="Disordered" evidence="1">
    <location>
        <begin position="224"/>
        <end position="246"/>
    </location>
</feature>
<reference evidence="4 5" key="1">
    <citation type="submission" date="2019-01" db="EMBL/GenBank/DDBJ databases">
        <title>Novel species of Nocardioides.</title>
        <authorList>
            <person name="Liu Q."/>
            <person name="Xin Y.-H."/>
        </authorList>
    </citation>
    <scope>NUCLEOTIDE SEQUENCE [LARGE SCALE GENOMIC DNA]</scope>
    <source>
        <strain evidence="4 5">HLT3-15</strain>
    </source>
</reference>
<dbReference type="AlphaFoldDB" id="A0A4Q2RM12"/>
<evidence type="ECO:0000259" key="3">
    <source>
        <dbReference type="Pfam" id="PF04116"/>
    </source>
</evidence>
<organism evidence="4 5">
    <name type="scientific">Nocardioides glacieisoli</name>
    <dbReference type="NCBI Taxonomy" id="1168730"/>
    <lineage>
        <taxon>Bacteria</taxon>
        <taxon>Bacillati</taxon>
        <taxon>Actinomycetota</taxon>
        <taxon>Actinomycetes</taxon>
        <taxon>Propionibacteriales</taxon>
        <taxon>Nocardioidaceae</taxon>
        <taxon>Nocardioides</taxon>
    </lineage>
</organism>
<evidence type="ECO:0000256" key="2">
    <source>
        <dbReference type="SAM" id="Phobius"/>
    </source>
</evidence>
<evidence type="ECO:0000313" key="4">
    <source>
        <dbReference type="EMBL" id="RYB88605.1"/>
    </source>
</evidence>
<evidence type="ECO:0000313" key="5">
    <source>
        <dbReference type="Proteomes" id="UP000291838"/>
    </source>
</evidence>
<evidence type="ECO:0000256" key="1">
    <source>
        <dbReference type="SAM" id="MobiDB-lite"/>
    </source>
</evidence>